<dbReference type="EMBL" id="JACVVK020000006">
    <property type="protein sequence ID" value="KAK7506655.1"/>
    <property type="molecule type" value="Genomic_DNA"/>
</dbReference>
<organism evidence="1 2">
    <name type="scientific">Batillaria attramentaria</name>
    <dbReference type="NCBI Taxonomy" id="370345"/>
    <lineage>
        <taxon>Eukaryota</taxon>
        <taxon>Metazoa</taxon>
        <taxon>Spiralia</taxon>
        <taxon>Lophotrochozoa</taxon>
        <taxon>Mollusca</taxon>
        <taxon>Gastropoda</taxon>
        <taxon>Caenogastropoda</taxon>
        <taxon>Sorbeoconcha</taxon>
        <taxon>Cerithioidea</taxon>
        <taxon>Batillariidae</taxon>
        <taxon>Batillaria</taxon>
    </lineage>
</organism>
<sequence>SNAKLDIDFIRLLCEYTLCRSSYPRFVINSNPFTSAFGPFLPTADSMPPLLPPAPAGPSAADAAHCHRIYELQKGSQYRKVFVSRYSGYTMALPFHQLWNPVAIDYEADKVIFFYALYQLFAKQVTAFWKWI</sequence>
<name>A0ABD0M569_9CAEN</name>
<feature type="non-terminal residue" evidence="1">
    <location>
        <position position="1"/>
    </location>
</feature>
<gene>
    <name evidence="1" type="ORF">BaRGS_00002130</name>
</gene>
<dbReference type="AlphaFoldDB" id="A0ABD0M569"/>
<reference evidence="1 2" key="1">
    <citation type="journal article" date="2023" name="Sci. Data">
        <title>Genome assembly of the Korean intertidal mud-creeper Batillaria attramentaria.</title>
        <authorList>
            <person name="Patra A.K."/>
            <person name="Ho P.T."/>
            <person name="Jun S."/>
            <person name="Lee S.J."/>
            <person name="Kim Y."/>
            <person name="Won Y.J."/>
        </authorList>
    </citation>
    <scope>NUCLEOTIDE SEQUENCE [LARGE SCALE GENOMIC DNA]</scope>
    <source>
        <strain evidence="1">Wonlab-2016</strain>
    </source>
</reference>
<proteinExistence type="predicted"/>
<dbReference type="Proteomes" id="UP001519460">
    <property type="component" value="Unassembled WGS sequence"/>
</dbReference>
<protein>
    <submittedName>
        <fullName evidence="1">Uncharacterized protein</fullName>
    </submittedName>
</protein>
<keyword evidence="2" id="KW-1185">Reference proteome</keyword>
<evidence type="ECO:0000313" key="1">
    <source>
        <dbReference type="EMBL" id="KAK7506655.1"/>
    </source>
</evidence>
<accession>A0ABD0M569</accession>
<comment type="caution">
    <text evidence="1">The sequence shown here is derived from an EMBL/GenBank/DDBJ whole genome shotgun (WGS) entry which is preliminary data.</text>
</comment>
<evidence type="ECO:0000313" key="2">
    <source>
        <dbReference type="Proteomes" id="UP001519460"/>
    </source>
</evidence>